<dbReference type="EMBL" id="BLRV01000013">
    <property type="protein sequence ID" value="GFP21021.1"/>
    <property type="molecule type" value="Genomic_DNA"/>
</dbReference>
<gene>
    <name evidence="1" type="ORF">HKBW3S06_00247</name>
</gene>
<organism evidence="1 2">
    <name type="scientific">Candidatus Hakubella thermalkaliphila</name>
    <dbReference type="NCBI Taxonomy" id="2754717"/>
    <lineage>
        <taxon>Bacteria</taxon>
        <taxon>Bacillati</taxon>
        <taxon>Actinomycetota</taxon>
        <taxon>Actinomycetota incertae sedis</taxon>
        <taxon>Candidatus Hakubellales</taxon>
        <taxon>Candidatus Hakubellaceae</taxon>
        <taxon>Candidatus Hakubella</taxon>
    </lineage>
</organism>
<proteinExistence type="predicted"/>
<sequence>MQNFRGAAYHFGCVLAAITPHSACFRCKAHAATPQGNSTFIIPTPEVTIDQSKDAWMGVKGEVVPWPPVWTKWGDFNHFGSFHVQIDRMSAPFAAIINYDTGDTLVKLWEPADLFDSLRVWSWGKDYRNVRAATPTANFENYTENISLPAGGSIDLFTYLYALKGMQNITMANPTFAGWLAADKQIYKIAEDQSVDIQSQVGSSEDYENVNLVIFLTDLDGNILTQIAAEQVAIISPTELYSGTWRVGLRDIKAEPGEYILKLELLDAQDVLVFTVESAPIVIQ</sequence>
<protein>
    <submittedName>
        <fullName evidence="1">Uncharacterized protein</fullName>
    </submittedName>
</protein>
<evidence type="ECO:0000313" key="1">
    <source>
        <dbReference type="EMBL" id="GFP21021.1"/>
    </source>
</evidence>
<dbReference type="Proteomes" id="UP000580051">
    <property type="component" value="Unassembled WGS sequence"/>
</dbReference>
<reference evidence="1 2" key="1">
    <citation type="journal article" date="2020" name="Front. Microbiol.">
        <title>Single-cell genomics of novel Actinobacteria with the Wood-Ljungdahl pathway discovered in a serpentinizing system.</title>
        <authorList>
            <person name="Merino N."/>
            <person name="Kawai M."/>
            <person name="Boyd E.S."/>
            <person name="Colman D.R."/>
            <person name="McGlynn S.E."/>
            <person name="Nealson K.H."/>
            <person name="Kurokawa K."/>
            <person name="Hongoh Y."/>
        </authorList>
    </citation>
    <scope>NUCLEOTIDE SEQUENCE [LARGE SCALE GENOMIC DNA]</scope>
    <source>
        <strain evidence="1 2">S06</strain>
    </source>
</reference>
<name>A0A6V8NP39_9ACTN</name>
<accession>A0A6V8NP39</accession>
<dbReference type="AlphaFoldDB" id="A0A6V8NP39"/>
<evidence type="ECO:0000313" key="2">
    <source>
        <dbReference type="Proteomes" id="UP000580051"/>
    </source>
</evidence>
<comment type="caution">
    <text evidence="1">The sequence shown here is derived from an EMBL/GenBank/DDBJ whole genome shotgun (WGS) entry which is preliminary data.</text>
</comment>